<name>E1Y866_9BACT</name>
<dbReference type="AlphaFoldDB" id="E1Y866"/>
<proteinExistence type="predicted"/>
<sequence>MIVETNNKFTLKKLGGSQINLTPICNVPQEALADKPPC</sequence>
<evidence type="ECO:0000313" key="1">
    <source>
        <dbReference type="EMBL" id="CBX26760.1"/>
    </source>
</evidence>
<reference evidence="1" key="1">
    <citation type="journal article" date="2011" name="Environ. Microbiol.">
        <title>Genomic insights into the metabolic potential of the polycyclic aromatic hydrocarbon degrading sulfate-reducing Deltaproteobacterium N47.</title>
        <authorList>
            <person name="Bergmann F."/>
            <person name="Selesi D."/>
            <person name="Weinmaier T."/>
            <person name="Tischler P."/>
            <person name="Rattei T."/>
            <person name="Meckenstock R.U."/>
        </authorList>
    </citation>
    <scope>NUCLEOTIDE SEQUENCE</scope>
</reference>
<accession>E1Y866</accession>
<protein>
    <submittedName>
        <fullName evidence="1">Uncharacterized protein</fullName>
    </submittedName>
</protein>
<organism evidence="1">
    <name type="scientific">uncultured Desulfobacterium sp</name>
    <dbReference type="NCBI Taxonomy" id="201089"/>
    <lineage>
        <taxon>Bacteria</taxon>
        <taxon>Pseudomonadati</taxon>
        <taxon>Thermodesulfobacteriota</taxon>
        <taxon>Desulfobacteria</taxon>
        <taxon>Desulfobacterales</taxon>
        <taxon>Desulfobacteriaceae</taxon>
        <taxon>Desulfobacterium</taxon>
        <taxon>environmental samples</taxon>
    </lineage>
</organism>
<dbReference type="EMBL" id="FR695864">
    <property type="protein sequence ID" value="CBX26760.1"/>
    <property type="molecule type" value="Genomic_DNA"/>
</dbReference>
<gene>
    <name evidence="1" type="ORF">N47_A07890</name>
</gene>